<feature type="transmembrane region" description="Helical" evidence="1">
    <location>
        <begin position="36"/>
        <end position="56"/>
    </location>
</feature>
<accession>A0A3S9HG39</accession>
<dbReference type="Pfam" id="PF07077">
    <property type="entry name" value="DUF1345"/>
    <property type="match status" value="1"/>
</dbReference>
<gene>
    <name evidence="2" type="ORF">EJN92_02760</name>
</gene>
<sequence length="218" mass="24609">MDFFKNLFHSRSRLSISVVLGLLAFLLLPAQWDGVTRALLCWNVAAWCYLILISWLMFKDHKASVRQLAQQEDASALAVLLIMSLSAALSLIAIVFELSGMKGLPQDLRLLKYALTVATVFGSWCLLATIFTFHYALMFYRSPKDKRPLRFPDDEACPDYWDFLYFSFTISLAVQTSDVTIMSRQMRKTVLGHAVLSFFFNLAILGFSINIAASLVGN</sequence>
<keyword evidence="1" id="KW-0812">Transmembrane</keyword>
<organism evidence="2 3">
    <name type="scientific">Undibacterium parvum</name>
    <dbReference type="NCBI Taxonomy" id="401471"/>
    <lineage>
        <taxon>Bacteria</taxon>
        <taxon>Pseudomonadati</taxon>
        <taxon>Pseudomonadota</taxon>
        <taxon>Betaproteobacteria</taxon>
        <taxon>Burkholderiales</taxon>
        <taxon>Oxalobacteraceae</taxon>
        <taxon>Undibacterium</taxon>
    </lineage>
</organism>
<keyword evidence="1" id="KW-0472">Membrane</keyword>
<name>A0A3S9HG39_9BURK</name>
<evidence type="ECO:0000313" key="3">
    <source>
        <dbReference type="Proteomes" id="UP000275663"/>
    </source>
</evidence>
<dbReference type="Proteomes" id="UP000275663">
    <property type="component" value="Chromosome"/>
</dbReference>
<dbReference type="InterPro" id="IPR009781">
    <property type="entry name" value="DUF1345"/>
</dbReference>
<dbReference type="AlphaFoldDB" id="A0A3S9HG39"/>
<dbReference type="EMBL" id="CP034464">
    <property type="protein sequence ID" value="AZP11028.1"/>
    <property type="molecule type" value="Genomic_DNA"/>
</dbReference>
<feature type="transmembrane region" description="Helical" evidence="1">
    <location>
        <begin position="77"/>
        <end position="96"/>
    </location>
</feature>
<dbReference type="OrthoDB" id="64737at2"/>
<dbReference type="RefSeq" id="WP_126126427.1">
    <property type="nucleotide sequence ID" value="NZ_CP034464.1"/>
</dbReference>
<proteinExistence type="predicted"/>
<feature type="transmembrane region" description="Helical" evidence="1">
    <location>
        <begin position="190"/>
        <end position="213"/>
    </location>
</feature>
<protein>
    <submittedName>
        <fullName evidence="2">DUF1345 domain-containing protein</fullName>
    </submittedName>
</protein>
<evidence type="ECO:0000256" key="1">
    <source>
        <dbReference type="SAM" id="Phobius"/>
    </source>
</evidence>
<dbReference type="KEGG" id="upv:EJN92_02760"/>
<keyword evidence="1" id="KW-1133">Transmembrane helix</keyword>
<feature type="transmembrane region" description="Helical" evidence="1">
    <location>
        <begin position="12"/>
        <end position="30"/>
    </location>
</feature>
<evidence type="ECO:0000313" key="2">
    <source>
        <dbReference type="EMBL" id="AZP11028.1"/>
    </source>
</evidence>
<feature type="transmembrane region" description="Helical" evidence="1">
    <location>
        <begin position="116"/>
        <end position="140"/>
    </location>
</feature>
<reference evidence="2 3" key="1">
    <citation type="journal article" date="2011" name="Int. J. Syst. Evol. Microbiol.">
        <title>Description of Undibacterium oligocarboniphilum sp. nov., isolated from purified water, and Undibacterium pigrum strain CCUG 49012 as the type strain of Undibacterium parvum sp. nov., and emended descriptions of the genus Undibacterium and the species Undibacterium pigrum.</title>
        <authorList>
            <person name="Eder W."/>
            <person name="Wanner G."/>
            <person name="Ludwig W."/>
            <person name="Busse H.J."/>
            <person name="Ziemke-Kageler F."/>
            <person name="Lang E."/>
        </authorList>
    </citation>
    <scope>NUCLEOTIDE SEQUENCE [LARGE SCALE GENOMIC DNA]</scope>
    <source>
        <strain evidence="2 3">DSM 23061</strain>
    </source>
</reference>
<keyword evidence="3" id="KW-1185">Reference proteome</keyword>